<evidence type="ECO:0000313" key="12">
    <source>
        <dbReference type="Proteomes" id="UP000178996"/>
    </source>
</evidence>
<dbReference type="InterPro" id="IPR004087">
    <property type="entry name" value="KH_dom"/>
</dbReference>
<organism evidence="11 12">
    <name type="scientific">Candidatus Ryanbacteria bacterium RIFCSPLOWO2_12_FULL_47_9c</name>
    <dbReference type="NCBI Taxonomy" id="1802131"/>
    <lineage>
        <taxon>Bacteria</taxon>
        <taxon>Candidatus Ryaniibacteriota</taxon>
    </lineage>
</organism>
<dbReference type="GO" id="GO:0022627">
    <property type="term" value="C:cytosolic small ribosomal subunit"/>
    <property type="evidence" value="ECO:0007669"/>
    <property type="project" value="TreeGrafter"/>
</dbReference>
<dbReference type="PROSITE" id="PS50823">
    <property type="entry name" value="KH_TYPE_2"/>
    <property type="match status" value="1"/>
</dbReference>
<evidence type="ECO:0000313" key="11">
    <source>
        <dbReference type="EMBL" id="OGZ56882.1"/>
    </source>
</evidence>
<dbReference type="Gene3D" id="3.30.300.20">
    <property type="match status" value="1"/>
</dbReference>
<comment type="function">
    <text evidence="6 8">Binds the lower part of the 30S subunit head. Binds mRNA in the 70S ribosome, positioning it for translation.</text>
</comment>
<keyword evidence="3 8" id="KW-0694">RNA-binding</keyword>
<dbReference type="HAMAP" id="MF_01309_B">
    <property type="entry name" value="Ribosomal_uS3_B"/>
    <property type="match status" value="1"/>
</dbReference>
<dbReference type="PROSITE" id="PS00548">
    <property type="entry name" value="RIBOSOMAL_S3"/>
    <property type="match status" value="1"/>
</dbReference>
<name>A0A1G2H333_9BACT</name>
<protein>
    <recommendedName>
        <fullName evidence="7 8">Small ribosomal subunit protein uS3</fullName>
    </recommendedName>
</protein>
<dbReference type="InterPro" id="IPR018280">
    <property type="entry name" value="Ribosomal_uS3_CS"/>
</dbReference>
<dbReference type="Pfam" id="PF00189">
    <property type="entry name" value="Ribosomal_S3_C"/>
    <property type="match status" value="1"/>
</dbReference>
<dbReference type="GO" id="GO:0019843">
    <property type="term" value="F:rRNA binding"/>
    <property type="evidence" value="ECO:0007669"/>
    <property type="project" value="UniProtKB-UniRule"/>
</dbReference>
<dbReference type="PANTHER" id="PTHR11760">
    <property type="entry name" value="30S/40S RIBOSOMAL PROTEIN S3"/>
    <property type="match status" value="1"/>
</dbReference>
<dbReference type="PANTHER" id="PTHR11760:SF19">
    <property type="entry name" value="SMALL RIBOSOMAL SUBUNIT PROTEIN US3C"/>
    <property type="match status" value="1"/>
</dbReference>
<dbReference type="PROSITE" id="PS50084">
    <property type="entry name" value="KH_TYPE_1"/>
    <property type="match status" value="1"/>
</dbReference>
<reference evidence="11 12" key="1">
    <citation type="journal article" date="2016" name="Nat. Commun.">
        <title>Thousands of microbial genomes shed light on interconnected biogeochemical processes in an aquifer system.</title>
        <authorList>
            <person name="Anantharaman K."/>
            <person name="Brown C.T."/>
            <person name="Hug L.A."/>
            <person name="Sharon I."/>
            <person name="Castelle C.J."/>
            <person name="Probst A.J."/>
            <person name="Thomas B.C."/>
            <person name="Singh A."/>
            <person name="Wilkins M.J."/>
            <person name="Karaoz U."/>
            <person name="Brodie E.L."/>
            <person name="Williams K.H."/>
            <person name="Hubbard S.S."/>
            <person name="Banfield J.F."/>
        </authorList>
    </citation>
    <scope>NUCLEOTIDE SEQUENCE [LARGE SCALE GENOMIC DNA]</scope>
</reference>
<dbReference type="NCBIfam" id="TIGR01009">
    <property type="entry name" value="rpsC_bact"/>
    <property type="match status" value="1"/>
</dbReference>
<dbReference type="SMART" id="SM00322">
    <property type="entry name" value="KH"/>
    <property type="match status" value="1"/>
</dbReference>
<dbReference type="Proteomes" id="UP000178996">
    <property type="component" value="Unassembled WGS sequence"/>
</dbReference>
<dbReference type="GO" id="GO:0006412">
    <property type="term" value="P:translation"/>
    <property type="evidence" value="ECO:0007669"/>
    <property type="project" value="UniProtKB-UniRule"/>
</dbReference>
<accession>A0A1G2H333</accession>
<dbReference type="GO" id="GO:0003735">
    <property type="term" value="F:structural constituent of ribosome"/>
    <property type="evidence" value="ECO:0007669"/>
    <property type="project" value="InterPro"/>
</dbReference>
<dbReference type="InterPro" id="IPR015946">
    <property type="entry name" value="KH_dom-like_a/b"/>
</dbReference>
<evidence type="ECO:0000256" key="5">
    <source>
        <dbReference type="ARBA" id="ARBA00023274"/>
    </source>
</evidence>
<dbReference type="SUPFAM" id="SSF54821">
    <property type="entry name" value="Ribosomal protein S3 C-terminal domain"/>
    <property type="match status" value="1"/>
</dbReference>
<dbReference type="InterPro" id="IPR005704">
    <property type="entry name" value="Ribosomal_uS3_bac-typ"/>
</dbReference>
<comment type="subunit">
    <text evidence="8">Part of the 30S ribosomal subunit. Forms a tight complex with proteins S10 and S14.</text>
</comment>
<evidence type="ECO:0000256" key="1">
    <source>
        <dbReference type="ARBA" id="ARBA00010761"/>
    </source>
</evidence>
<dbReference type="InterPro" id="IPR009019">
    <property type="entry name" value="KH_sf_prok-type"/>
</dbReference>
<evidence type="ECO:0000259" key="10">
    <source>
        <dbReference type="PROSITE" id="PS50823"/>
    </source>
</evidence>
<evidence type="ECO:0000256" key="3">
    <source>
        <dbReference type="ARBA" id="ARBA00022884"/>
    </source>
</evidence>
<keyword evidence="5 8" id="KW-0687">Ribonucleoprotein</keyword>
<evidence type="ECO:0000256" key="6">
    <source>
        <dbReference type="ARBA" id="ARBA00024998"/>
    </source>
</evidence>
<dbReference type="GO" id="GO:0003729">
    <property type="term" value="F:mRNA binding"/>
    <property type="evidence" value="ECO:0007669"/>
    <property type="project" value="UniProtKB-UniRule"/>
</dbReference>
<dbReference type="CDD" id="cd02412">
    <property type="entry name" value="KH-II_30S_S3"/>
    <property type="match status" value="1"/>
</dbReference>
<dbReference type="InterPro" id="IPR001351">
    <property type="entry name" value="Ribosomal_uS3_C"/>
</dbReference>
<evidence type="ECO:0000256" key="9">
    <source>
        <dbReference type="RuleBase" id="RU003624"/>
    </source>
</evidence>
<comment type="similarity">
    <text evidence="1 8 9">Belongs to the universal ribosomal protein uS3 family.</text>
</comment>
<dbReference type="FunFam" id="3.30.300.20:FF:000001">
    <property type="entry name" value="30S ribosomal protein S3"/>
    <property type="match status" value="1"/>
</dbReference>
<dbReference type="Pfam" id="PF07650">
    <property type="entry name" value="KH_2"/>
    <property type="match status" value="1"/>
</dbReference>
<keyword evidence="4 8" id="KW-0689">Ribosomal protein</keyword>
<evidence type="ECO:0000256" key="4">
    <source>
        <dbReference type="ARBA" id="ARBA00022980"/>
    </source>
</evidence>
<dbReference type="InterPro" id="IPR004044">
    <property type="entry name" value="KH_dom_type_2"/>
</dbReference>
<evidence type="ECO:0000256" key="8">
    <source>
        <dbReference type="HAMAP-Rule" id="MF_01309"/>
    </source>
</evidence>
<dbReference type="Gene3D" id="3.30.1140.32">
    <property type="entry name" value="Ribosomal protein S3, C-terminal domain"/>
    <property type="match status" value="1"/>
</dbReference>
<evidence type="ECO:0000256" key="2">
    <source>
        <dbReference type="ARBA" id="ARBA00022730"/>
    </source>
</evidence>
<dbReference type="EMBL" id="MHOB01000040">
    <property type="protein sequence ID" value="OGZ56882.1"/>
    <property type="molecule type" value="Genomic_DNA"/>
</dbReference>
<gene>
    <name evidence="8" type="primary">rpsC</name>
    <name evidence="11" type="ORF">A3G60_03210</name>
</gene>
<dbReference type="InterPro" id="IPR057258">
    <property type="entry name" value="Ribosomal_uS3"/>
</dbReference>
<sequence>MTHSVHPYSFRIGILRDWKSRWFQHKNFAKFLKEDVEMREWLMKKLRASLVSGVEIERSRNTVVIYIKTPRPGLLIGRGGEGIEKLKKEIQKKMNFKDLKVTIEEVRNPYADAHVVARLVTQDLEKRLPFRRVLKSYIEKVMNSGSAKGVRIEVAGRLDGAEMGRREWLRKGLIPLQTLRADVDFARDRAALPYGTVGVTVWIYRGEVFDKENEKEKLEK</sequence>
<dbReference type="SUPFAM" id="SSF54814">
    <property type="entry name" value="Prokaryotic type KH domain (KH-domain type II)"/>
    <property type="match status" value="1"/>
</dbReference>
<dbReference type="AlphaFoldDB" id="A0A1G2H333"/>
<feature type="domain" description="KH type-2" evidence="10">
    <location>
        <begin position="38"/>
        <end position="107"/>
    </location>
</feature>
<comment type="caution">
    <text evidence="11">The sequence shown here is derived from an EMBL/GenBank/DDBJ whole genome shotgun (WGS) entry which is preliminary data.</text>
</comment>
<evidence type="ECO:0000256" key="7">
    <source>
        <dbReference type="ARBA" id="ARBA00035257"/>
    </source>
</evidence>
<keyword evidence="2 8" id="KW-0699">rRNA-binding</keyword>
<dbReference type="InterPro" id="IPR036419">
    <property type="entry name" value="Ribosomal_S3_C_sf"/>
</dbReference>
<proteinExistence type="inferred from homology"/>